<evidence type="ECO:0000313" key="2">
    <source>
        <dbReference type="EMBL" id="TSC90622.1"/>
    </source>
</evidence>
<comment type="caution">
    <text evidence="2">The sequence shown here is derived from an EMBL/GenBank/DDBJ whole genome shotgun (WGS) entry which is preliminary data.</text>
</comment>
<organism evidence="2 3">
    <name type="scientific">Candidatus Berkelbacteria bacterium Licking1014_96</name>
    <dbReference type="NCBI Taxonomy" id="2017149"/>
    <lineage>
        <taxon>Bacteria</taxon>
        <taxon>Candidatus Berkelbacteria</taxon>
    </lineage>
</organism>
<name>A0A554LCK7_9BACT</name>
<evidence type="ECO:0000313" key="3">
    <source>
        <dbReference type="Proteomes" id="UP000318296"/>
    </source>
</evidence>
<sequence length="75" mass="8100">PNSLYYRLPKGELILVKPGSTSQMKLDLVRGTITTIKAPAAKTKKKSQAEVPEINPHHGIPTAPSIPPRSDTVSK</sequence>
<dbReference type="AlphaFoldDB" id="A0A554LCK7"/>
<feature type="non-terminal residue" evidence="2">
    <location>
        <position position="1"/>
    </location>
</feature>
<feature type="region of interest" description="Disordered" evidence="1">
    <location>
        <begin position="39"/>
        <end position="75"/>
    </location>
</feature>
<protein>
    <submittedName>
        <fullName evidence="2">Uncharacterized protein</fullName>
    </submittedName>
</protein>
<dbReference type="EMBL" id="VMGH01000074">
    <property type="protein sequence ID" value="TSC90622.1"/>
    <property type="molecule type" value="Genomic_DNA"/>
</dbReference>
<gene>
    <name evidence="2" type="ORF">CEN92_442</name>
</gene>
<proteinExistence type="predicted"/>
<evidence type="ECO:0000256" key="1">
    <source>
        <dbReference type="SAM" id="MobiDB-lite"/>
    </source>
</evidence>
<accession>A0A554LCK7</accession>
<dbReference type="Proteomes" id="UP000318296">
    <property type="component" value="Unassembled WGS sequence"/>
</dbReference>
<reference evidence="2 3" key="1">
    <citation type="submission" date="2017-07" db="EMBL/GenBank/DDBJ databases">
        <title>Mechanisms for carbon and nitrogen cycling indicate functional differentiation within the Candidate Phyla Radiation.</title>
        <authorList>
            <person name="Danczak R.E."/>
            <person name="Johnston M.D."/>
            <person name="Kenah C."/>
            <person name="Slattery M."/>
            <person name="Wrighton K.C."/>
            <person name="Wilkins M.J."/>
        </authorList>
    </citation>
    <scope>NUCLEOTIDE SEQUENCE [LARGE SCALE GENOMIC DNA]</scope>
    <source>
        <strain evidence="2">Licking1014_96</strain>
    </source>
</reference>